<accession>A0AAU6SFK0</accession>
<dbReference type="InterPro" id="IPR042099">
    <property type="entry name" value="ANL_N_sf"/>
</dbReference>
<reference evidence="7" key="1">
    <citation type="submission" date="2024-04" db="EMBL/GenBank/DDBJ databases">
        <authorList>
            <person name="Roder T."/>
            <person name="Oberhansli S."/>
            <person name="Kreuzer M."/>
        </authorList>
    </citation>
    <scope>NUCLEOTIDE SEQUENCE</scope>
    <source>
        <strain evidence="7">LWS13-1.2</strain>
    </source>
</reference>
<dbReference type="InterPro" id="IPR040097">
    <property type="entry name" value="FAAL/FAAC"/>
</dbReference>
<dbReference type="Gene3D" id="3.40.50.12780">
    <property type="entry name" value="N-terminal domain of ligase-like"/>
    <property type="match status" value="1"/>
</dbReference>
<dbReference type="RefSeq" id="WP_349426389.1">
    <property type="nucleotide sequence ID" value="NZ_CP151632.1"/>
</dbReference>
<dbReference type="PANTHER" id="PTHR22754:SF32">
    <property type="entry name" value="DISCO-INTERACTING PROTEIN 2"/>
    <property type="match status" value="1"/>
</dbReference>
<feature type="compositionally biased region" description="Low complexity" evidence="5">
    <location>
        <begin position="9"/>
        <end position="22"/>
    </location>
</feature>
<dbReference type="AlphaFoldDB" id="A0AAU6SFK0"/>
<gene>
    <name evidence="7" type="ORF">MRBLWS13_003273</name>
</gene>
<keyword evidence="4" id="KW-0443">Lipid metabolism</keyword>
<dbReference type="InterPro" id="IPR000873">
    <property type="entry name" value="AMP-dep_synth/lig_dom"/>
</dbReference>
<evidence type="ECO:0000256" key="4">
    <source>
        <dbReference type="ARBA" id="ARBA00023098"/>
    </source>
</evidence>
<dbReference type="SUPFAM" id="SSF56801">
    <property type="entry name" value="Acetyl-CoA synthetase-like"/>
    <property type="match status" value="1"/>
</dbReference>
<dbReference type="FunFam" id="3.40.50.12780:FF:000013">
    <property type="entry name" value="Long-chain-fatty-acid--AMP ligase FadD32"/>
    <property type="match status" value="1"/>
</dbReference>
<organism evidence="7">
    <name type="scientific">Microbacterium sp. LWS13-1.2</name>
    <dbReference type="NCBI Taxonomy" id="3135264"/>
    <lineage>
        <taxon>Bacteria</taxon>
        <taxon>Bacillati</taxon>
        <taxon>Actinomycetota</taxon>
        <taxon>Actinomycetes</taxon>
        <taxon>Micrococcales</taxon>
        <taxon>Microbacteriaceae</taxon>
        <taxon>Microbacterium</taxon>
    </lineage>
</organism>
<name>A0AAU6SFK0_9MICO</name>
<evidence type="ECO:0000313" key="7">
    <source>
        <dbReference type="EMBL" id="WZO35569.1"/>
    </source>
</evidence>
<feature type="domain" description="AMP-dependent synthetase/ligase" evidence="6">
    <location>
        <begin position="52"/>
        <end position="429"/>
    </location>
</feature>
<dbReference type="GO" id="GO:0006633">
    <property type="term" value="P:fatty acid biosynthetic process"/>
    <property type="evidence" value="ECO:0007669"/>
    <property type="project" value="TreeGrafter"/>
</dbReference>
<dbReference type="EMBL" id="CP151632">
    <property type="protein sequence ID" value="WZO35569.1"/>
    <property type="molecule type" value="Genomic_DNA"/>
</dbReference>
<protein>
    <submittedName>
        <fullName evidence="7">Fatty acyl-AMP ligase</fullName>
    </submittedName>
</protein>
<dbReference type="InterPro" id="IPR045851">
    <property type="entry name" value="AMP-bd_C_sf"/>
</dbReference>
<comment type="similarity">
    <text evidence="1">Belongs to the ATP-dependent AMP-binding enzyme family.</text>
</comment>
<evidence type="ECO:0000256" key="2">
    <source>
        <dbReference type="ARBA" id="ARBA00022598"/>
    </source>
</evidence>
<dbReference type="PANTHER" id="PTHR22754">
    <property type="entry name" value="DISCO-INTERACTING PROTEIN 2 DIP2 -RELATED"/>
    <property type="match status" value="1"/>
</dbReference>
<dbReference type="GO" id="GO:0005886">
    <property type="term" value="C:plasma membrane"/>
    <property type="evidence" value="ECO:0007669"/>
    <property type="project" value="TreeGrafter"/>
</dbReference>
<dbReference type="Pfam" id="PF00501">
    <property type="entry name" value="AMP-binding"/>
    <property type="match status" value="1"/>
</dbReference>
<proteinExistence type="inferred from homology"/>
<evidence type="ECO:0000259" key="6">
    <source>
        <dbReference type="Pfam" id="PF00501"/>
    </source>
</evidence>
<keyword evidence="3" id="KW-0276">Fatty acid metabolism</keyword>
<sequence>MTESDVNVPRAGAPAREGGAAESGTEFVRRLRRSATDAAGRGIRFYRSPVDVAEVSYVDLDADARARAVEFARAGLTPGDVVILAFEPGLPFVRALLACLYAGVAAAPVPITAMRNPDAVRQRLLAILEDAGAKAVLTETGALDGLGLAGETSIADAAVIAVDGPAAASAEDWRMPDIDESALAILQYTSGSTGLPKGVMVSHANLYANQQAIGGIVGMTADSVTVGWLPHYHDMGLIGQILQPLFTGAMLHMTSPSQFLRRPVLWLRLISEHRATHTVGPDFAFALCSRLVTDDQLAELDLSSLQTVITGAEPVRIDTLDAFTARFAAAGFRGEAFVPAFGMAETTLLITAHRDTVPPRAIVVSAEALERDEIAAAGPGERTAELVPCGAPGAGMEIAIVDPATAMELRDGRIGEIWVRGTSVTQGYWRRPDETAAEFGATLAGVADEVYLRTGDLGAMVDGELVITGRLKDLIIVRGRNIYPQDLEHSAAELLGAGCLSAAFERPGVAPEVGIVAEVDPSATAEDLDALATALRARVATEFTLPALGVALIRKGTLPRTTSGKVQRALTRRLLHQQRLQLVHLDGFETVSA</sequence>
<dbReference type="Gene3D" id="3.30.300.30">
    <property type="match status" value="1"/>
</dbReference>
<evidence type="ECO:0000256" key="1">
    <source>
        <dbReference type="ARBA" id="ARBA00006432"/>
    </source>
</evidence>
<feature type="region of interest" description="Disordered" evidence="5">
    <location>
        <begin position="1"/>
        <end position="24"/>
    </location>
</feature>
<dbReference type="GO" id="GO:0071766">
    <property type="term" value="P:Actinobacterium-type cell wall biogenesis"/>
    <property type="evidence" value="ECO:0007669"/>
    <property type="project" value="UniProtKB-ARBA"/>
</dbReference>
<dbReference type="PROSITE" id="PS00455">
    <property type="entry name" value="AMP_BINDING"/>
    <property type="match status" value="1"/>
</dbReference>
<dbReference type="GO" id="GO:0016874">
    <property type="term" value="F:ligase activity"/>
    <property type="evidence" value="ECO:0007669"/>
    <property type="project" value="UniProtKB-KW"/>
</dbReference>
<evidence type="ECO:0000256" key="5">
    <source>
        <dbReference type="SAM" id="MobiDB-lite"/>
    </source>
</evidence>
<keyword evidence="2 7" id="KW-0436">Ligase</keyword>
<dbReference type="GO" id="GO:0070566">
    <property type="term" value="F:adenylyltransferase activity"/>
    <property type="evidence" value="ECO:0007669"/>
    <property type="project" value="TreeGrafter"/>
</dbReference>
<dbReference type="CDD" id="cd05931">
    <property type="entry name" value="FAAL"/>
    <property type="match status" value="1"/>
</dbReference>
<evidence type="ECO:0000256" key="3">
    <source>
        <dbReference type="ARBA" id="ARBA00022832"/>
    </source>
</evidence>
<dbReference type="InterPro" id="IPR020845">
    <property type="entry name" value="AMP-binding_CS"/>
</dbReference>